<gene>
    <name evidence="3" type="ORF">COT80_01040</name>
</gene>
<keyword evidence="2" id="KW-0812">Transmembrane</keyword>
<name>A0A2H0W450_9BACT</name>
<evidence type="ECO:0000256" key="2">
    <source>
        <dbReference type="SAM" id="Phobius"/>
    </source>
</evidence>
<evidence type="ECO:0008006" key="5">
    <source>
        <dbReference type="Google" id="ProtNLM"/>
    </source>
</evidence>
<evidence type="ECO:0000313" key="4">
    <source>
        <dbReference type="Proteomes" id="UP000229056"/>
    </source>
</evidence>
<accession>A0A2H0W450</accession>
<proteinExistence type="predicted"/>
<keyword evidence="1" id="KW-0175">Coiled coil</keyword>
<comment type="caution">
    <text evidence="3">The sequence shown here is derived from an EMBL/GenBank/DDBJ whole genome shotgun (WGS) entry which is preliminary data.</text>
</comment>
<feature type="transmembrane region" description="Helical" evidence="2">
    <location>
        <begin position="6"/>
        <end position="23"/>
    </location>
</feature>
<dbReference type="EMBL" id="PEZY01000005">
    <property type="protein sequence ID" value="PIS06139.1"/>
    <property type="molecule type" value="Genomic_DNA"/>
</dbReference>
<evidence type="ECO:0000313" key="3">
    <source>
        <dbReference type="EMBL" id="PIS06139.1"/>
    </source>
</evidence>
<dbReference type="Proteomes" id="UP000229056">
    <property type="component" value="Unassembled WGS sequence"/>
</dbReference>
<sequence length="93" mass="10504">MTPKKLSMVIVTLTFVVTGAYLMQINMTATKGYEIKDLENRLSQLQEDHKKLNLSYIELQSMANILEQVPKLNLVATENLEIIKPADSVVALR</sequence>
<feature type="coiled-coil region" evidence="1">
    <location>
        <begin position="35"/>
        <end position="62"/>
    </location>
</feature>
<protein>
    <recommendedName>
        <fullName evidence="5">Cell division protein FtsL</fullName>
    </recommendedName>
</protein>
<keyword evidence="2" id="KW-1133">Transmembrane helix</keyword>
<organism evidence="3 4">
    <name type="scientific">Candidatus Buchananbacteria bacterium CG10_big_fil_rev_8_21_14_0_10_33_19</name>
    <dbReference type="NCBI Taxonomy" id="1974525"/>
    <lineage>
        <taxon>Bacteria</taxon>
        <taxon>Candidatus Buchananiibacteriota</taxon>
    </lineage>
</organism>
<reference evidence="4" key="1">
    <citation type="submission" date="2017-09" db="EMBL/GenBank/DDBJ databases">
        <title>Depth-based differentiation of microbial function through sediment-hosted aquifers and enrichment of novel symbionts in the deep terrestrial subsurface.</title>
        <authorList>
            <person name="Probst A.J."/>
            <person name="Ladd B."/>
            <person name="Jarett J.K."/>
            <person name="Geller-Mcgrath D.E."/>
            <person name="Sieber C.M.K."/>
            <person name="Emerson J.B."/>
            <person name="Anantharaman K."/>
            <person name="Thomas B.C."/>
            <person name="Malmstrom R."/>
            <person name="Stieglmeier M."/>
            <person name="Klingl A."/>
            <person name="Woyke T."/>
            <person name="Ryan C.M."/>
            <person name="Banfield J.F."/>
        </authorList>
    </citation>
    <scope>NUCLEOTIDE SEQUENCE [LARGE SCALE GENOMIC DNA]</scope>
</reference>
<keyword evidence="2" id="KW-0472">Membrane</keyword>
<evidence type="ECO:0000256" key="1">
    <source>
        <dbReference type="SAM" id="Coils"/>
    </source>
</evidence>
<dbReference type="AlphaFoldDB" id="A0A2H0W450"/>